<sequence>MPSSNDYDVGPFPHRMNWLWLGMRLLRRQTIIHSWKPPWTYSCGWSDDDAMVSQELEQMKSILEEAILEKRSMPPKIDRDFPAYP</sequence>
<reference evidence="1" key="1">
    <citation type="submission" date="2021-04" db="EMBL/GenBank/DDBJ databases">
        <authorList>
            <person name="Tunstrom K."/>
        </authorList>
    </citation>
    <scope>NUCLEOTIDE SEQUENCE</scope>
</reference>
<name>A0A8S3XSU2_PARAO</name>
<evidence type="ECO:0000313" key="1">
    <source>
        <dbReference type="EMBL" id="CAG5041363.1"/>
    </source>
</evidence>
<gene>
    <name evidence="1" type="ORF">PAPOLLO_LOCUS22124</name>
</gene>
<evidence type="ECO:0000313" key="2">
    <source>
        <dbReference type="Proteomes" id="UP000691718"/>
    </source>
</evidence>
<keyword evidence="2" id="KW-1185">Reference proteome</keyword>
<protein>
    <submittedName>
        <fullName evidence="1">(apollo) hypothetical protein</fullName>
    </submittedName>
</protein>
<dbReference type="AlphaFoldDB" id="A0A8S3XSU2"/>
<dbReference type="Proteomes" id="UP000691718">
    <property type="component" value="Unassembled WGS sequence"/>
</dbReference>
<accession>A0A8S3XSU2</accession>
<dbReference type="EMBL" id="CAJQZP010001359">
    <property type="protein sequence ID" value="CAG5041363.1"/>
    <property type="molecule type" value="Genomic_DNA"/>
</dbReference>
<organism evidence="1 2">
    <name type="scientific">Parnassius apollo</name>
    <name type="common">Apollo butterfly</name>
    <name type="synonym">Papilio apollo</name>
    <dbReference type="NCBI Taxonomy" id="110799"/>
    <lineage>
        <taxon>Eukaryota</taxon>
        <taxon>Metazoa</taxon>
        <taxon>Ecdysozoa</taxon>
        <taxon>Arthropoda</taxon>
        <taxon>Hexapoda</taxon>
        <taxon>Insecta</taxon>
        <taxon>Pterygota</taxon>
        <taxon>Neoptera</taxon>
        <taxon>Endopterygota</taxon>
        <taxon>Lepidoptera</taxon>
        <taxon>Glossata</taxon>
        <taxon>Ditrysia</taxon>
        <taxon>Papilionoidea</taxon>
        <taxon>Papilionidae</taxon>
        <taxon>Parnassiinae</taxon>
        <taxon>Parnassini</taxon>
        <taxon>Parnassius</taxon>
        <taxon>Parnassius</taxon>
    </lineage>
</organism>
<comment type="caution">
    <text evidence="1">The sequence shown here is derived from an EMBL/GenBank/DDBJ whole genome shotgun (WGS) entry which is preliminary data.</text>
</comment>
<proteinExistence type="predicted"/>